<name>R7UNL7_CAPTE</name>
<dbReference type="OrthoDB" id="2422440at2759"/>
<dbReference type="OMA" id="MMLMDLN"/>
<evidence type="ECO:0000313" key="2">
    <source>
        <dbReference type="EMBL" id="ELU07820.1"/>
    </source>
</evidence>
<organism evidence="2">
    <name type="scientific">Capitella teleta</name>
    <name type="common">Polychaete worm</name>
    <dbReference type="NCBI Taxonomy" id="283909"/>
    <lineage>
        <taxon>Eukaryota</taxon>
        <taxon>Metazoa</taxon>
        <taxon>Spiralia</taxon>
        <taxon>Lophotrochozoa</taxon>
        <taxon>Annelida</taxon>
        <taxon>Polychaeta</taxon>
        <taxon>Sedentaria</taxon>
        <taxon>Scolecida</taxon>
        <taxon>Capitellidae</taxon>
        <taxon>Capitella</taxon>
    </lineage>
</organism>
<evidence type="ECO:0000313" key="3">
    <source>
        <dbReference type="EnsemblMetazoa" id="CapteP103335"/>
    </source>
</evidence>
<dbReference type="InterPro" id="IPR026073">
    <property type="entry name" value="GGNBP2"/>
</dbReference>
<dbReference type="EMBL" id="KB299619">
    <property type="protein sequence ID" value="ELU07820.1"/>
    <property type="molecule type" value="Genomic_DNA"/>
</dbReference>
<dbReference type="GO" id="GO:0005737">
    <property type="term" value="C:cytoplasm"/>
    <property type="evidence" value="ECO:0007669"/>
    <property type="project" value="TreeGrafter"/>
</dbReference>
<feature type="region of interest" description="Disordered" evidence="1">
    <location>
        <begin position="368"/>
        <end position="395"/>
    </location>
</feature>
<dbReference type="GO" id="GO:0005634">
    <property type="term" value="C:nucleus"/>
    <property type="evidence" value="ECO:0007669"/>
    <property type="project" value="TreeGrafter"/>
</dbReference>
<reference evidence="2 4" key="2">
    <citation type="journal article" date="2013" name="Nature">
        <title>Insights into bilaterian evolution from three spiralian genomes.</title>
        <authorList>
            <person name="Simakov O."/>
            <person name="Marletaz F."/>
            <person name="Cho S.J."/>
            <person name="Edsinger-Gonzales E."/>
            <person name="Havlak P."/>
            <person name="Hellsten U."/>
            <person name="Kuo D.H."/>
            <person name="Larsson T."/>
            <person name="Lv J."/>
            <person name="Arendt D."/>
            <person name="Savage R."/>
            <person name="Osoegawa K."/>
            <person name="de Jong P."/>
            <person name="Grimwood J."/>
            <person name="Chapman J.A."/>
            <person name="Shapiro H."/>
            <person name="Aerts A."/>
            <person name="Otillar R.P."/>
            <person name="Terry A.Y."/>
            <person name="Boore J.L."/>
            <person name="Grigoriev I.V."/>
            <person name="Lindberg D.R."/>
            <person name="Seaver E.C."/>
            <person name="Weisblat D.A."/>
            <person name="Putnam N.H."/>
            <person name="Rokhsar D.S."/>
        </authorList>
    </citation>
    <scope>NUCLEOTIDE SEQUENCE</scope>
    <source>
        <strain evidence="2 4">I ESC-2004</strain>
    </source>
</reference>
<dbReference type="Proteomes" id="UP000014760">
    <property type="component" value="Unassembled WGS sequence"/>
</dbReference>
<dbReference type="FunCoup" id="R7UNL7">
    <property type="interactions" value="2122"/>
</dbReference>
<accession>R7UNL7</accession>
<dbReference type="AlphaFoldDB" id="R7UNL7"/>
<feature type="compositionally biased region" description="Basic residues" evidence="1">
    <location>
        <begin position="369"/>
        <end position="381"/>
    </location>
</feature>
<dbReference type="HOGENOM" id="CLU_024870_0_0_1"/>
<protein>
    <recommendedName>
        <fullName evidence="5">Gametogenetin-binding protein 2</fullName>
    </recommendedName>
</protein>
<dbReference type="PANTHER" id="PTHR13601:SF2">
    <property type="entry name" value="GAMETOGENETIN-BINDING PROTEIN 2"/>
    <property type="match status" value="1"/>
</dbReference>
<dbReference type="PANTHER" id="PTHR13601">
    <property type="entry name" value="GAMETOGENETIN-BINDING PROTEIN 2"/>
    <property type="match status" value="1"/>
</dbReference>
<reference evidence="4" key="1">
    <citation type="submission" date="2012-12" db="EMBL/GenBank/DDBJ databases">
        <authorList>
            <person name="Hellsten U."/>
            <person name="Grimwood J."/>
            <person name="Chapman J.A."/>
            <person name="Shapiro H."/>
            <person name="Aerts A."/>
            <person name="Otillar R.P."/>
            <person name="Terry A.Y."/>
            <person name="Boore J.L."/>
            <person name="Simakov O."/>
            <person name="Marletaz F."/>
            <person name="Cho S.-J."/>
            <person name="Edsinger-Gonzales E."/>
            <person name="Havlak P."/>
            <person name="Kuo D.-H."/>
            <person name="Larsson T."/>
            <person name="Lv J."/>
            <person name="Arendt D."/>
            <person name="Savage R."/>
            <person name="Osoegawa K."/>
            <person name="de Jong P."/>
            <person name="Lindberg D.R."/>
            <person name="Seaver E.C."/>
            <person name="Weisblat D.A."/>
            <person name="Putnam N.H."/>
            <person name="Grigoriev I.V."/>
            <person name="Rokhsar D.S."/>
        </authorList>
    </citation>
    <scope>NUCLEOTIDE SEQUENCE</scope>
    <source>
        <strain evidence="4">I ESC-2004</strain>
    </source>
</reference>
<keyword evidence="4" id="KW-1185">Reference proteome</keyword>
<gene>
    <name evidence="2" type="ORF">CAPTEDRAFT_103335</name>
</gene>
<evidence type="ECO:0000256" key="1">
    <source>
        <dbReference type="SAM" id="MobiDB-lite"/>
    </source>
</evidence>
<sequence length="505" mass="57508">MARLVAVCRSDDYPFERRQIPLVVDDNLTMVIQLNDTCMGCHGNMKPKEMDHFVQRFHALTSDEVAIALMVTNKEIMSMLSQMVPCVGCRRSVEKLFIQLVETGHPALEPLVVTPSGILSIKHEYLFDPKAIYALFYVHGSRLNMVMDSIPKSKKNKRCNLHSLDSHKSKCLGGWIDIWDVLSSECRDEVVLIECDALKDTLENYLRKHRFCSECKSKVLRAYNILVGDLDRTTEKGYCPALYEGLKCCTEEGHVHVPSETDFIAHLISRAEPELSGRSVRRERHAKTLDIAQEEVLTCLGIHLYERLSKIWQKLRAEEQTWQILFYLGVDTLRKNFEVALEKKQGISNLELMCQELLNEEMVKEQKREQKRQKKKRKKNVKAANDEEEIKDGSDSEMHSSACECLLQTNKNKENCKTAVCASCDEEHSPVRTGVMDSCRKCVPPAKRSPKERWCRSDCGYSSGHEGCETCSNPSSNDGSEIACIEGVCNHDGKYAYVCVVVFLH</sequence>
<dbReference type="EnsemblMetazoa" id="CapteT103335">
    <property type="protein sequence ID" value="CapteP103335"/>
    <property type="gene ID" value="CapteG103335"/>
</dbReference>
<proteinExistence type="predicted"/>
<evidence type="ECO:0000313" key="4">
    <source>
        <dbReference type="Proteomes" id="UP000014760"/>
    </source>
</evidence>
<evidence type="ECO:0008006" key="5">
    <source>
        <dbReference type="Google" id="ProtNLM"/>
    </source>
</evidence>
<dbReference type="EMBL" id="AMQN01001118">
    <property type="status" value="NOT_ANNOTATED_CDS"/>
    <property type="molecule type" value="Genomic_DNA"/>
</dbReference>
<dbReference type="STRING" id="283909.R7UNL7"/>
<reference evidence="3" key="3">
    <citation type="submission" date="2015-06" db="UniProtKB">
        <authorList>
            <consortium name="EnsemblMetazoa"/>
        </authorList>
    </citation>
    <scope>IDENTIFICATION</scope>
</reference>